<accession>A0A5C5ZDC5</accession>
<dbReference type="InterPro" id="IPR013424">
    <property type="entry name" value="Ice-binding_C"/>
</dbReference>
<evidence type="ECO:0000313" key="2">
    <source>
        <dbReference type="EMBL" id="TWT85344.1"/>
    </source>
</evidence>
<comment type="caution">
    <text evidence="2">The sequence shown here is derived from an EMBL/GenBank/DDBJ whole genome shotgun (WGS) entry which is preliminary data.</text>
</comment>
<proteinExistence type="predicted"/>
<dbReference type="Proteomes" id="UP000318478">
    <property type="component" value="Unassembled WGS sequence"/>
</dbReference>
<dbReference type="AlphaFoldDB" id="A0A5C5ZDC5"/>
<dbReference type="NCBIfam" id="TIGR02595">
    <property type="entry name" value="PEP_CTERM"/>
    <property type="match status" value="1"/>
</dbReference>
<dbReference type="RefSeq" id="WP_197527564.1">
    <property type="nucleotide sequence ID" value="NZ_SJPO01000001.1"/>
</dbReference>
<evidence type="ECO:0000256" key="1">
    <source>
        <dbReference type="SAM" id="SignalP"/>
    </source>
</evidence>
<reference evidence="2 3" key="1">
    <citation type="submission" date="2019-02" db="EMBL/GenBank/DDBJ databases">
        <title>Deep-cultivation of Planctomycetes and their phenomic and genomic characterization uncovers novel biology.</title>
        <authorList>
            <person name="Wiegand S."/>
            <person name="Jogler M."/>
            <person name="Boedeker C."/>
            <person name="Pinto D."/>
            <person name="Vollmers J."/>
            <person name="Rivas-Marin E."/>
            <person name="Kohn T."/>
            <person name="Peeters S.H."/>
            <person name="Heuer A."/>
            <person name="Rast P."/>
            <person name="Oberbeckmann S."/>
            <person name="Bunk B."/>
            <person name="Jeske O."/>
            <person name="Meyerdierks A."/>
            <person name="Storesund J.E."/>
            <person name="Kallscheuer N."/>
            <person name="Luecker S."/>
            <person name="Lage O.M."/>
            <person name="Pohl T."/>
            <person name="Merkel B.J."/>
            <person name="Hornburger P."/>
            <person name="Mueller R.-W."/>
            <person name="Bruemmer F."/>
            <person name="Labrenz M."/>
            <person name="Spormann A.M."/>
            <person name="Op Den Camp H."/>
            <person name="Overmann J."/>
            <person name="Amann R."/>
            <person name="Jetten M.S.M."/>
            <person name="Mascher T."/>
            <person name="Medema M.H."/>
            <person name="Devos D.P."/>
            <person name="Kaster A.-K."/>
            <person name="Ovreas L."/>
            <person name="Rohde M."/>
            <person name="Galperin M.Y."/>
            <person name="Jogler C."/>
        </authorList>
    </citation>
    <scope>NUCLEOTIDE SEQUENCE [LARGE SCALE GENOMIC DNA]</scope>
    <source>
        <strain evidence="2 3">Pla123a</strain>
    </source>
</reference>
<protein>
    <recommendedName>
        <fullName evidence="4">PEP-CTERM protein-sorting domain-containing protein</fullName>
    </recommendedName>
</protein>
<evidence type="ECO:0000313" key="3">
    <source>
        <dbReference type="Proteomes" id="UP000318478"/>
    </source>
</evidence>
<evidence type="ECO:0008006" key="4">
    <source>
        <dbReference type="Google" id="ProtNLM"/>
    </source>
</evidence>
<keyword evidence="3" id="KW-1185">Reference proteome</keyword>
<sequence precursor="true">MTRKLLSLAIVACCASAAHANTIFLDFQHNNRPDTPGYNSIVSSTINGAAISFTDMLDSNGVPTAIDVGHVGFPANGNSAGHTGVTGDAAIFADGATSDSLFGHTNDFNGFLAPNPIITFSDLDASGATTYDFVLYAGRNGGSIRAGDYVFTDANGSVAFTDYDASLNTSEVIAVNGLVADANGEISLSMTAGATNDTSQRFFYINAMRITTNVPEPSVLGLLSVAGLFGLRRRVR</sequence>
<dbReference type="EMBL" id="SJPO01000001">
    <property type="protein sequence ID" value="TWT85344.1"/>
    <property type="molecule type" value="Genomic_DNA"/>
</dbReference>
<name>A0A5C5ZDC5_9BACT</name>
<feature type="signal peptide" evidence="1">
    <location>
        <begin position="1"/>
        <end position="20"/>
    </location>
</feature>
<gene>
    <name evidence="2" type="ORF">Pla123a_01510</name>
</gene>
<organism evidence="2 3">
    <name type="scientific">Posidoniimonas polymericola</name>
    <dbReference type="NCBI Taxonomy" id="2528002"/>
    <lineage>
        <taxon>Bacteria</taxon>
        <taxon>Pseudomonadati</taxon>
        <taxon>Planctomycetota</taxon>
        <taxon>Planctomycetia</taxon>
        <taxon>Pirellulales</taxon>
        <taxon>Lacipirellulaceae</taxon>
        <taxon>Posidoniimonas</taxon>
    </lineage>
</organism>
<keyword evidence="1" id="KW-0732">Signal</keyword>
<feature type="chain" id="PRO_5022907412" description="PEP-CTERM protein-sorting domain-containing protein" evidence="1">
    <location>
        <begin position="21"/>
        <end position="236"/>
    </location>
</feature>